<dbReference type="PANTHER" id="PTHR43320:SF2">
    <property type="entry name" value="2-DEHYDRO-3-DEOXYGLUCONOKINASE_2-DEHYDRO-3-DEOXYGALACTONOKINASE"/>
    <property type="match status" value="1"/>
</dbReference>
<dbReference type="SUPFAM" id="SSF53613">
    <property type="entry name" value="Ribokinase-like"/>
    <property type="match status" value="1"/>
</dbReference>
<gene>
    <name evidence="5" type="ORF">EDD59_10260</name>
</gene>
<dbReference type="Proteomes" id="UP000295726">
    <property type="component" value="Unassembled WGS sequence"/>
</dbReference>
<dbReference type="InterPro" id="IPR011611">
    <property type="entry name" value="PfkB_dom"/>
</dbReference>
<dbReference type="AlphaFoldDB" id="A0A4R3KFV7"/>
<accession>A0A4R3KFV7</accession>
<feature type="domain" description="Carbohydrate kinase PfkB" evidence="4">
    <location>
        <begin position="7"/>
        <end position="309"/>
    </location>
</feature>
<dbReference type="InterPro" id="IPR029056">
    <property type="entry name" value="Ribokinase-like"/>
</dbReference>
<comment type="caution">
    <text evidence="5">The sequence shown here is derived from an EMBL/GenBank/DDBJ whole genome shotgun (WGS) entry which is preliminary data.</text>
</comment>
<organism evidence="5 6">
    <name type="scientific">Muricomes intestini</name>
    <dbReference type="NCBI Taxonomy" id="1796634"/>
    <lineage>
        <taxon>Bacteria</taxon>
        <taxon>Bacillati</taxon>
        <taxon>Bacillota</taxon>
        <taxon>Clostridia</taxon>
        <taxon>Lachnospirales</taxon>
        <taxon>Lachnospiraceae</taxon>
        <taxon>Muricomes</taxon>
    </lineage>
</organism>
<evidence type="ECO:0000313" key="6">
    <source>
        <dbReference type="Proteomes" id="UP000295726"/>
    </source>
</evidence>
<dbReference type="Pfam" id="PF00294">
    <property type="entry name" value="PfkB"/>
    <property type="match status" value="1"/>
</dbReference>
<dbReference type="CDD" id="cd01166">
    <property type="entry name" value="KdgK"/>
    <property type="match status" value="1"/>
</dbReference>
<evidence type="ECO:0000256" key="3">
    <source>
        <dbReference type="ARBA" id="ARBA00022777"/>
    </source>
</evidence>
<comment type="similarity">
    <text evidence="1">Belongs to the carbohydrate kinase PfkB family.</text>
</comment>
<name>A0A4R3KFV7_9FIRM</name>
<protein>
    <submittedName>
        <fullName evidence="5">2-dehydro-3-deoxygluconokinase</fullName>
    </submittedName>
</protein>
<dbReference type="RefSeq" id="WP_132378334.1">
    <property type="nucleotide sequence ID" value="NZ_SLZZ01000002.1"/>
</dbReference>
<dbReference type="GO" id="GO:0016301">
    <property type="term" value="F:kinase activity"/>
    <property type="evidence" value="ECO:0007669"/>
    <property type="project" value="UniProtKB-KW"/>
</dbReference>
<keyword evidence="6" id="KW-1185">Reference proteome</keyword>
<keyword evidence="3 5" id="KW-0418">Kinase</keyword>
<dbReference type="PANTHER" id="PTHR43320">
    <property type="entry name" value="SUGAR KINASE"/>
    <property type="match status" value="1"/>
</dbReference>
<reference evidence="5 6" key="1">
    <citation type="submission" date="2019-03" db="EMBL/GenBank/DDBJ databases">
        <title>Genomic Encyclopedia of Type Strains, Phase IV (KMG-IV): sequencing the most valuable type-strain genomes for metagenomic binning, comparative biology and taxonomic classification.</title>
        <authorList>
            <person name="Goeker M."/>
        </authorList>
    </citation>
    <scope>NUCLEOTIDE SEQUENCE [LARGE SCALE GENOMIC DNA]</scope>
    <source>
        <strain evidence="5 6">DSM 29489</strain>
    </source>
</reference>
<sequence length="340" mass="38274">MTKEYDLLTLGEVMLRLSPPGNERLVRSQILENRVGGAELNVAGGASLLGLKTGIITKLPENDLGKYARNTIRFSRVSDRYLVYDNSPEARIGIYYFEYGAHPRKPGVVYDRKYSSVNRIDIDDFPNEMFSSTRCFLTTGITLALGGRVRETTIEMMKRFKEQGVLVAFDVNFRGNLWTGFQAKECIESILPMVDIFFCSEDTARLTFLKEGTVENIMKSFTEEYPISVVSTTQRIVHSPKVHSFGSCTYNKKEDQFYTELPYENIDVIDRVGSGDAYIAGFLYGYLTCAGDCQKAVEYGNAAAAVKHSIPGDMAVSDLEEVNKIIKDHQTTGRRPEMER</sequence>
<dbReference type="EMBL" id="SLZZ01000002">
    <property type="protein sequence ID" value="TCS82197.1"/>
    <property type="molecule type" value="Genomic_DNA"/>
</dbReference>
<evidence type="ECO:0000259" key="4">
    <source>
        <dbReference type="Pfam" id="PF00294"/>
    </source>
</evidence>
<evidence type="ECO:0000256" key="2">
    <source>
        <dbReference type="ARBA" id="ARBA00022679"/>
    </source>
</evidence>
<evidence type="ECO:0000313" key="5">
    <source>
        <dbReference type="EMBL" id="TCS82197.1"/>
    </source>
</evidence>
<dbReference type="OrthoDB" id="9813569at2"/>
<evidence type="ECO:0000256" key="1">
    <source>
        <dbReference type="ARBA" id="ARBA00010688"/>
    </source>
</evidence>
<proteinExistence type="inferred from homology"/>
<dbReference type="InterPro" id="IPR052700">
    <property type="entry name" value="Carb_kinase_PfkB-like"/>
</dbReference>
<dbReference type="Gene3D" id="3.40.1190.20">
    <property type="match status" value="1"/>
</dbReference>
<keyword evidence="2" id="KW-0808">Transferase</keyword>